<dbReference type="Proteomes" id="UP000007129">
    <property type="component" value="Unassembled WGS sequence"/>
</dbReference>
<organism evidence="6 7">
    <name type="scientific">Macrophomina phaseolina (strain MS6)</name>
    <name type="common">Charcoal rot fungus</name>
    <dbReference type="NCBI Taxonomy" id="1126212"/>
    <lineage>
        <taxon>Eukaryota</taxon>
        <taxon>Fungi</taxon>
        <taxon>Dikarya</taxon>
        <taxon>Ascomycota</taxon>
        <taxon>Pezizomycotina</taxon>
        <taxon>Dothideomycetes</taxon>
        <taxon>Dothideomycetes incertae sedis</taxon>
        <taxon>Botryosphaeriales</taxon>
        <taxon>Botryosphaeriaceae</taxon>
        <taxon>Macrophomina</taxon>
    </lineage>
</organism>
<feature type="transmembrane region" description="Helical" evidence="5">
    <location>
        <begin position="186"/>
        <end position="206"/>
    </location>
</feature>
<reference evidence="6 7" key="1">
    <citation type="journal article" date="2012" name="BMC Genomics">
        <title>Tools to kill: Genome of one of the most destructive plant pathogenic fungi Macrophomina phaseolina.</title>
        <authorList>
            <person name="Islam M.S."/>
            <person name="Haque M.S."/>
            <person name="Islam M.M."/>
            <person name="Emdad E.M."/>
            <person name="Halim A."/>
            <person name="Hossen Q.M.M."/>
            <person name="Hossain M.Z."/>
            <person name="Ahmed B."/>
            <person name="Rahim S."/>
            <person name="Rahman M.S."/>
            <person name="Alam M.M."/>
            <person name="Hou S."/>
            <person name="Wan X."/>
            <person name="Saito J.A."/>
            <person name="Alam M."/>
        </authorList>
    </citation>
    <scope>NUCLEOTIDE SEQUENCE [LARGE SCALE GENOMIC DNA]</scope>
    <source>
        <strain evidence="6 7">MS6</strain>
    </source>
</reference>
<sequence>MQSSLKPALRCKMAGQPVLEELAGGPGEEEIDRLARQRPDIFPSVWSEVGFLYSVSMSTALMVNGWPASDNFSVLLLTASLGVFRCRLQHHPPKGFGRPSHCPGVQDLASQRFLPCRGLLLDRLRTRCSESPRRSFGRGCRLTRTTTQDMHGGYTVYMGGIAWFTVWSFIAGWAQNEIMIDVCRALQGIGPAAFLPTGLMLLGSFYRPGPRKNMSMGIYGAMAPVGFYLGIFFAGITAQYASWRWWFFIGSALCLSTLAVAYFSIPRRTHRRRKEVKMDWWGAALLSSGLILVVFAITDSAHAPRHWANPYIYLTFAAGVAILAVAVYVEGWVAESPLLPFDMFRVKYVRPLLLALIACWGSIGIFMLYATY</sequence>
<evidence type="ECO:0000256" key="5">
    <source>
        <dbReference type="SAM" id="Phobius"/>
    </source>
</evidence>
<dbReference type="eggNOG" id="KOG0254">
    <property type="taxonomic scope" value="Eukaryota"/>
</dbReference>
<accession>K2S123</accession>
<keyword evidence="4 5" id="KW-0472">Membrane</keyword>
<evidence type="ECO:0000256" key="2">
    <source>
        <dbReference type="ARBA" id="ARBA00022692"/>
    </source>
</evidence>
<feature type="transmembrane region" description="Helical" evidence="5">
    <location>
        <begin position="245"/>
        <end position="266"/>
    </location>
</feature>
<dbReference type="HOGENOM" id="CLU_000960_10_1_1"/>
<dbReference type="InParanoid" id="K2S123"/>
<comment type="caution">
    <text evidence="6">The sequence shown here is derived from an EMBL/GenBank/DDBJ whole genome shotgun (WGS) entry which is preliminary data.</text>
</comment>
<keyword evidence="2 5" id="KW-0812">Transmembrane</keyword>
<dbReference type="SUPFAM" id="SSF103473">
    <property type="entry name" value="MFS general substrate transporter"/>
    <property type="match status" value="1"/>
</dbReference>
<evidence type="ECO:0000256" key="4">
    <source>
        <dbReference type="ARBA" id="ARBA00023136"/>
    </source>
</evidence>
<evidence type="ECO:0000256" key="3">
    <source>
        <dbReference type="ARBA" id="ARBA00022989"/>
    </source>
</evidence>
<dbReference type="Pfam" id="PF07690">
    <property type="entry name" value="MFS_1"/>
    <property type="match status" value="1"/>
</dbReference>
<name>K2S123_MACPH</name>
<feature type="transmembrane region" description="Helical" evidence="5">
    <location>
        <begin position="278"/>
        <end position="298"/>
    </location>
</feature>
<dbReference type="PANTHER" id="PTHR42718">
    <property type="entry name" value="MAJOR FACILITATOR SUPERFAMILY MULTIDRUG TRANSPORTER MFSC"/>
    <property type="match status" value="1"/>
</dbReference>
<evidence type="ECO:0000313" key="6">
    <source>
        <dbReference type="EMBL" id="EKG18642.1"/>
    </source>
</evidence>
<dbReference type="InterPro" id="IPR036259">
    <property type="entry name" value="MFS_trans_sf"/>
</dbReference>
<dbReference type="GO" id="GO:0022857">
    <property type="term" value="F:transmembrane transporter activity"/>
    <property type="evidence" value="ECO:0007669"/>
    <property type="project" value="InterPro"/>
</dbReference>
<proteinExistence type="predicted"/>
<gene>
    <name evidence="6" type="ORF">MPH_04115</name>
</gene>
<dbReference type="EMBL" id="AHHD01000183">
    <property type="protein sequence ID" value="EKG18642.1"/>
    <property type="molecule type" value="Genomic_DNA"/>
</dbReference>
<feature type="transmembrane region" description="Helical" evidence="5">
    <location>
        <begin position="310"/>
        <end position="331"/>
    </location>
</feature>
<feature type="transmembrane region" description="Helical" evidence="5">
    <location>
        <begin position="352"/>
        <end position="370"/>
    </location>
</feature>
<dbReference type="OrthoDB" id="2130629at2759"/>
<dbReference type="GO" id="GO:0016020">
    <property type="term" value="C:membrane"/>
    <property type="evidence" value="ECO:0007669"/>
    <property type="project" value="UniProtKB-SubCell"/>
</dbReference>
<comment type="subcellular location">
    <subcellularLocation>
        <location evidence="1">Membrane</location>
        <topology evidence="1">Multi-pass membrane protein</topology>
    </subcellularLocation>
</comment>
<evidence type="ECO:0000313" key="7">
    <source>
        <dbReference type="Proteomes" id="UP000007129"/>
    </source>
</evidence>
<feature type="transmembrane region" description="Helical" evidence="5">
    <location>
        <begin position="218"/>
        <end position="239"/>
    </location>
</feature>
<feature type="transmembrane region" description="Helical" evidence="5">
    <location>
        <begin position="154"/>
        <end position="174"/>
    </location>
</feature>
<dbReference type="VEuPathDB" id="FungiDB:MPH_04115"/>
<protein>
    <submittedName>
        <fullName evidence="6">Major facilitator superfamily</fullName>
    </submittedName>
</protein>
<dbReference type="STRING" id="1126212.K2S123"/>
<dbReference type="AlphaFoldDB" id="K2S123"/>
<dbReference type="Gene3D" id="1.20.1250.20">
    <property type="entry name" value="MFS general substrate transporter like domains"/>
    <property type="match status" value="1"/>
</dbReference>
<evidence type="ECO:0000256" key="1">
    <source>
        <dbReference type="ARBA" id="ARBA00004141"/>
    </source>
</evidence>
<keyword evidence="3 5" id="KW-1133">Transmembrane helix</keyword>
<dbReference type="PANTHER" id="PTHR42718:SF11">
    <property type="entry name" value="MAJOR FACILITATOR SUPERFAMILY (MFS) PROFILE DOMAIN-CONTAINING PROTEIN"/>
    <property type="match status" value="1"/>
</dbReference>
<dbReference type="InterPro" id="IPR011701">
    <property type="entry name" value="MFS"/>
</dbReference>